<evidence type="ECO:0000313" key="2">
    <source>
        <dbReference type="EMBL" id="TFY78328.1"/>
    </source>
</evidence>
<protein>
    <recommendedName>
        <fullName evidence="1">CxC2-like cysteine cluster KDZ transposase-associated domain-containing protein</fullName>
    </recommendedName>
</protein>
<dbReference type="InterPro" id="IPR041457">
    <property type="entry name" value="CxC2_KDZ-assoc"/>
</dbReference>
<evidence type="ECO:0000313" key="3">
    <source>
        <dbReference type="Proteomes" id="UP000298061"/>
    </source>
</evidence>
<dbReference type="EMBL" id="SFCI01000702">
    <property type="protein sequence ID" value="TFY78328.1"/>
    <property type="molecule type" value="Genomic_DNA"/>
</dbReference>
<accession>A0A4Y9ZY03</accession>
<name>A0A4Y9ZY03_9AGAM</name>
<proteinExistence type="predicted"/>
<keyword evidence="3" id="KW-1185">Reference proteome</keyword>
<dbReference type="Pfam" id="PF18803">
    <property type="entry name" value="CxC2"/>
    <property type="match status" value="1"/>
</dbReference>
<dbReference type="AlphaFoldDB" id="A0A4Y9ZY03"/>
<dbReference type="OrthoDB" id="3235114at2759"/>
<dbReference type="CDD" id="cd19757">
    <property type="entry name" value="Bbox1"/>
    <property type="match status" value="1"/>
</dbReference>
<feature type="domain" description="CxC2-like cysteine cluster KDZ transposase-associated" evidence="1">
    <location>
        <begin position="194"/>
        <end position="302"/>
    </location>
</feature>
<organism evidence="2 3">
    <name type="scientific">Hericium alpestre</name>
    <dbReference type="NCBI Taxonomy" id="135208"/>
    <lineage>
        <taxon>Eukaryota</taxon>
        <taxon>Fungi</taxon>
        <taxon>Dikarya</taxon>
        <taxon>Basidiomycota</taxon>
        <taxon>Agaricomycotina</taxon>
        <taxon>Agaricomycetes</taxon>
        <taxon>Russulales</taxon>
        <taxon>Hericiaceae</taxon>
        <taxon>Hericium</taxon>
    </lineage>
</organism>
<sequence length="372" mass="41232">MNTRCFNARLAQHQIKRTRFKPSTDAPTPIPYHIPHAAPVTQLSASSDNRRLVTQQTPVPIEDMHASSSGGQGVEEDLRTAELQGVDGVEELDEAGSVVEPGLTARKSNSDYTIDTWKAYCDEYLNESIRLEGRGIFLSQTTCPDCRLEEGSFRCRECITFDLVCKKCMARRHRRTPLHAIEKWNGTFFEHTTLKAAGLVVQLSHLSGVPCQFPELGPSDFVVIHGNGIHHVSINFCGCQLANPIPRRAQLMRAAWWPATPIEPSSAATFSILRQFHMTTLEGKMNATDFYNAITIQTDNTGLKPPPDQLSAFMNMIREWRYIKGMNSMSSMSKTVGQYTGDIDGCSGGGPIHISTGVLNGRKLSYEEPLSS</sequence>
<evidence type="ECO:0000259" key="1">
    <source>
        <dbReference type="Pfam" id="PF18803"/>
    </source>
</evidence>
<dbReference type="Proteomes" id="UP000298061">
    <property type="component" value="Unassembled WGS sequence"/>
</dbReference>
<dbReference type="STRING" id="135208.A0A4Y9ZY03"/>
<gene>
    <name evidence="2" type="ORF">EWM64_g5684</name>
</gene>
<comment type="caution">
    <text evidence="2">The sequence shown here is derived from an EMBL/GenBank/DDBJ whole genome shotgun (WGS) entry which is preliminary data.</text>
</comment>
<reference evidence="2 3" key="1">
    <citation type="submission" date="2019-02" db="EMBL/GenBank/DDBJ databases">
        <title>Genome sequencing of the rare red list fungi Hericium alpestre (H. flagellum).</title>
        <authorList>
            <person name="Buettner E."/>
            <person name="Kellner H."/>
        </authorList>
    </citation>
    <scope>NUCLEOTIDE SEQUENCE [LARGE SCALE GENOMIC DNA]</scope>
    <source>
        <strain evidence="2 3">DSM 108284</strain>
    </source>
</reference>